<dbReference type="Proteomes" id="UP000178068">
    <property type="component" value="Unassembled WGS sequence"/>
</dbReference>
<dbReference type="PANTHER" id="PTHR12903">
    <property type="entry name" value="MITOCHONDRIAL RIBOSOMAL PROTEIN L24"/>
    <property type="match status" value="1"/>
</dbReference>
<dbReference type="Gene3D" id="2.30.30.30">
    <property type="match status" value="1"/>
</dbReference>
<gene>
    <name evidence="5" type="primary">rplX</name>
    <name evidence="7" type="ORF">A3F35_00910</name>
</gene>
<dbReference type="STRING" id="1802603.A3F35_00910"/>
<dbReference type="GO" id="GO:0019843">
    <property type="term" value="F:rRNA binding"/>
    <property type="evidence" value="ECO:0007669"/>
    <property type="project" value="UniProtKB-UniRule"/>
</dbReference>
<dbReference type="GO" id="GO:0003735">
    <property type="term" value="F:structural constituent of ribosome"/>
    <property type="evidence" value="ECO:0007669"/>
    <property type="project" value="InterPro"/>
</dbReference>
<comment type="function">
    <text evidence="5">One of the proteins that surrounds the polypeptide exit tunnel on the outside of the subunit.</text>
</comment>
<keyword evidence="3 5" id="KW-0687">Ribonucleoprotein</keyword>
<dbReference type="Pfam" id="PF17136">
    <property type="entry name" value="ribosomal_L24"/>
    <property type="match status" value="1"/>
</dbReference>
<keyword evidence="5" id="KW-0694">RNA-binding</keyword>
<organism evidence="7 8">
    <name type="scientific">Candidatus Woykebacteria bacterium RIFCSPHIGHO2_12_FULL_45_10</name>
    <dbReference type="NCBI Taxonomy" id="1802603"/>
    <lineage>
        <taxon>Bacteria</taxon>
        <taxon>Candidatus Woykeibacteriota</taxon>
    </lineage>
</organism>
<dbReference type="SMART" id="SM00739">
    <property type="entry name" value="KOW"/>
    <property type="match status" value="1"/>
</dbReference>
<sequence length="101" mass="10981">MKIIKGDTVMVTAGKDKGKSGKVEKVFLGRNKVTVAGVNLYKKHLKARKGLTQAGIVDVVKPLPAANVILVCPKCNLPTRVSYLLEGKDKKRVCKKCAQTF</sequence>
<dbReference type="InterPro" id="IPR008991">
    <property type="entry name" value="Translation_prot_SH3-like_sf"/>
</dbReference>
<dbReference type="InterPro" id="IPR014722">
    <property type="entry name" value="Rib_uL2_dom2"/>
</dbReference>
<keyword evidence="5" id="KW-0699">rRNA-binding</keyword>
<protein>
    <recommendedName>
        <fullName evidence="4 5">Large ribosomal subunit protein uL24</fullName>
    </recommendedName>
</protein>
<evidence type="ECO:0000256" key="1">
    <source>
        <dbReference type="ARBA" id="ARBA00010618"/>
    </source>
</evidence>
<dbReference type="InterPro" id="IPR041988">
    <property type="entry name" value="Ribosomal_uL24_KOW"/>
</dbReference>
<dbReference type="EMBL" id="MHCZ01000044">
    <property type="protein sequence ID" value="OGY28974.1"/>
    <property type="molecule type" value="Genomic_DNA"/>
</dbReference>
<keyword evidence="2 5" id="KW-0689">Ribosomal protein</keyword>
<evidence type="ECO:0000313" key="8">
    <source>
        <dbReference type="Proteomes" id="UP000178068"/>
    </source>
</evidence>
<proteinExistence type="inferred from homology"/>
<dbReference type="InterPro" id="IPR057264">
    <property type="entry name" value="Ribosomal_uL24_C"/>
</dbReference>
<dbReference type="CDD" id="cd06089">
    <property type="entry name" value="KOW_RPL26"/>
    <property type="match status" value="1"/>
</dbReference>
<dbReference type="SUPFAM" id="SSF50104">
    <property type="entry name" value="Translation proteins SH3-like domain"/>
    <property type="match status" value="1"/>
</dbReference>
<comment type="subunit">
    <text evidence="5">Part of the 50S ribosomal subunit.</text>
</comment>
<evidence type="ECO:0000256" key="3">
    <source>
        <dbReference type="ARBA" id="ARBA00023274"/>
    </source>
</evidence>
<dbReference type="GO" id="GO:0006412">
    <property type="term" value="P:translation"/>
    <property type="evidence" value="ECO:0007669"/>
    <property type="project" value="UniProtKB-UniRule"/>
</dbReference>
<dbReference type="AlphaFoldDB" id="A0A1G1WMQ6"/>
<accession>A0A1G1WMQ6</accession>
<evidence type="ECO:0000256" key="5">
    <source>
        <dbReference type="HAMAP-Rule" id="MF_01326"/>
    </source>
</evidence>
<comment type="function">
    <text evidence="5">One of two assembly initiator proteins, it binds directly to the 5'-end of the 23S rRNA, where it nucleates assembly of the 50S subunit.</text>
</comment>
<dbReference type="NCBIfam" id="TIGR01079">
    <property type="entry name" value="rplX_bact"/>
    <property type="match status" value="1"/>
</dbReference>
<reference evidence="7 8" key="1">
    <citation type="journal article" date="2016" name="Nat. Commun.">
        <title>Thousands of microbial genomes shed light on interconnected biogeochemical processes in an aquifer system.</title>
        <authorList>
            <person name="Anantharaman K."/>
            <person name="Brown C.T."/>
            <person name="Hug L.A."/>
            <person name="Sharon I."/>
            <person name="Castelle C.J."/>
            <person name="Probst A.J."/>
            <person name="Thomas B.C."/>
            <person name="Singh A."/>
            <person name="Wilkins M.J."/>
            <person name="Karaoz U."/>
            <person name="Brodie E.L."/>
            <person name="Williams K.H."/>
            <person name="Hubbard S.S."/>
            <person name="Banfield J.F."/>
        </authorList>
    </citation>
    <scope>NUCLEOTIDE SEQUENCE [LARGE SCALE GENOMIC DNA]</scope>
</reference>
<feature type="domain" description="KOW" evidence="6">
    <location>
        <begin position="2"/>
        <end position="29"/>
    </location>
</feature>
<name>A0A1G1WMQ6_9BACT</name>
<comment type="similarity">
    <text evidence="1 5">Belongs to the universal ribosomal protein uL24 family.</text>
</comment>
<dbReference type="InterPro" id="IPR005824">
    <property type="entry name" value="KOW"/>
</dbReference>
<evidence type="ECO:0000256" key="2">
    <source>
        <dbReference type="ARBA" id="ARBA00022980"/>
    </source>
</evidence>
<dbReference type="GO" id="GO:0005840">
    <property type="term" value="C:ribosome"/>
    <property type="evidence" value="ECO:0007669"/>
    <property type="project" value="UniProtKB-KW"/>
</dbReference>
<evidence type="ECO:0000259" key="6">
    <source>
        <dbReference type="SMART" id="SM00739"/>
    </source>
</evidence>
<dbReference type="InterPro" id="IPR003256">
    <property type="entry name" value="Ribosomal_uL24"/>
</dbReference>
<comment type="caution">
    <text evidence="7">The sequence shown here is derived from an EMBL/GenBank/DDBJ whole genome shotgun (WGS) entry which is preliminary data.</text>
</comment>
<evidence type="ECO:0000256" key="4">
    <source>
        <dbReference type="ARBA" id="ARBA00035206"/>
    </source>
</evidence>
<dbReference type="HAMAP" id="MF_01326_B">
    <property type="entry name" value="Ribosomal_uL24_B"/>
    <property type="match status" value="1"/>
</dbReference>
<dbReference type="GO" id="GO:1990904">
    <property type="term" value="C:ribonucleoprotein complex"/>
    <property type="evidence" value="ECO:0007669"/>
    <property type="project" value="UniProtKB-KW"/>
</dbReference>
<evidence type="ECO:0000313" key="7">
    <source>
        <dbReference type="EMBL" id="OGY28974.1"/>
    </source>
</evidence>
<dbReference type="Pfam" id="PF00467">
    <property type="entry name" value="KOW"/>
    <property type="match status" value="1"/>
</dbReference>